<dbReference type="STRING" id="1566387.QV13_06910"/>
<sequence length="162" mass="17221">MVVGAARRHEVDPDFALAIATTESRLDRDRNSPKGARGPMQLMPSTAAFLGVTDICDPAENIDGGVRFLKSLFETYRNPLIVAAAYNAGEANVQKFGGVPPFPETVRFVAEVINRQIGLPSPRMNGQSTGAAPVPIAVDNAAVGDVLPTGKSRQWVGGVMQF</sequence>
<reference evidence="4 5" key="1">
    <citation type="submission" date="2016-08" db="EMBL/GenBank/DDBJ databases">
        <title>Whole genome sequence of Mesorhizobium sp. strain UASWS1009 isolated from industrial sewage.</title>
        <authorList>
            <person name="Crovadore J."/>
            <person name="Calmin G."/>
            <person name="Chablais R."/>
            <person name="Cochard B."/>
            <person name="Lefort F."/>
        </authorList>
    </citation>
    <scope>NUCLEOTIDE SEQUENCE [LARGE SCALE GENOMIC DNA]</scope>
    <source>
        <strain evidence="4 5">UASWS1009</strain>
    </source>
</reference>
<evidence type="ECO:0000313" key="5">
    <source>
        <dbReference type="Proteomes" id="UP000094412"/>
    </source>
</evidence>
<name>A0A1C2E2Z5_9HYPH</name>
<gene>
    <name evidence="4" type="ORF">QV13_06910</name>
</gene>
<dbReference type="Pfam" id="PF01464">
    <property type="entry name" value="SLT"/>
    <property type="match status" value="1"/>
</dbReference>
<protein>
    <recommendedName>
        <fullName evidence="3">Transglycosylase SLT domain-containing protein</fullName>
    </recommendedName>
</protein>
<dbReference type="InterPro" id="IPR008258">
    <property type="entry name" value="Transglycosylase_SLT_dom_1"/>
</dbReference>
<dbReference type="PANTHER" id="PTHR37423:SF2">
    <property type="entry name" value="MEMBRANE-BOUND LYTIC MUREIN TRANSGLYCOSYLASE C"/>
    <property type="match status" value="1"/>
</dbReference>
<dbReference type="PANTHER" id="PTHR37423">
    <property type="entry name" value="SOLUBLE LYTIC MUREIN TRANSGLYCOSYLASE-RELATED"/>
    <property type="match status" value="1"/>
</dbReference>
<dbReference type="CDD" id="cd00254">
    <property type="entry name" value="LT-like"/>
    <property type="match status" value="1"/>
</dbReference>
<dbReference type="Gene3D" id="1.10.530.10">
    <property type="match status" value="1"/>
</dbReference>
<feature type="domain" description="Transglycosylase SLT" evidence="3">
    <location>
        <begin position="5"/>
        <end position="95"/>
    </location>
</feature>
<dbReference type="Proteomes" id="UP000094412">
    <property type="component" value="Unassembled WGS sequence"/>
</dbReference>
<dbReference type="InterPro" id="IPR023346">
    <property type="entry name" value="Lysozyme-like_dom_sf"/>
</dbReference>
<keyword evidence="5" id="KW-1185">Reference proteome</keyword>
<comment type="caution">
    <text evidence="4">The sequence shown here is derived from an EMBL/GenBank/DDBJ whole genome shotgun (WGS) entry which is preliminary data.</text>
</comment>
<organism evidence="4 5">
    <name type="scientific">Mesorhizobium hungaricum</name>
    <dbReference type="NCBI Taxonomy" id="1566387"/>
    <lineage>
        <taxon>Bacteria</taxon>
        <taxon>Pseudomonadati</taxon>
        <taxon>Pseudomonadota</taxon>
        <taxon>Alphaproteobacteria</taxon>
        <taxon>Hyphomicrobiales</taxon>
        <taxon>Phyllobacteriaceae</taxon>
        <taxon>Mesorhizobium</taxon>
    </lineage>
</organism>
<evidence type="ECO:0000256" key="2">
    <source>
        <dbReference type="ARBA" id="ARBA00009387"/>
    </source>
</evidence>
<accession>A0A1C2E2Z5</accession>
<evidence type="ECO:0000313" key="4">
    <source>
        <dbReference type="EMBL" id="OCX21390.1"/>
    </source>
</evidence>
<comment type="similarity">
    <text evidence="2">Belongs to the virb1 family.</text>
</comment>
<dbReference type="AlphaFoldDB" id="A0A1C2E2Z5"/>
<evidence type="ECO:0000259" key="3">
    <source>
        <dbReference type="Pfam" id="PF01464"/>
    </source>
</evidence>
<dbReference type="SUPFAM" id="SSF53955">
    <property type="entry name" value="Lysozyme-like"/>
    <property type="match status" value="1"/>
</dbReference>
<dbReference type="EMBL" id="MDEO01000028">
    <property type="protein sequence ID" value="OCX21390.1"/>
    <property type="molecule type" value="Genomic_DNA"/>
</dbReference>
<proteinExistence type="inferred from homology"/>
<comment type="similarity">
    <text evidence="1">Belongs to the transglycosylase Slt family.</text>
</comment>
<evidence type="ECO:0000256" key="1">
    <source>
        <dbReference type="ARBA" id="ARBA00007734"/>
    </source>
</evidence>